<keyword evidence="1" id="KW-0472">Membrane</keyword>
<dbReference type="EMBL" id="CP029077">
    <property type="protein sequence ID" value="QED23935.1"/>
    <property type="molecule type" value="Genomic_DNA"/>
</dbReference>
<evidence type="ECO:0000313" key="3">
    <source>
        <dbReference type="Proteomes" id="UP000321934"/>
    </source>
</evidence>
<gene>
    <name evidence="2" type="ORF">Deia_01157</name>
</gene>
<name>A0A5B8XGG6_9RICK</name>
<keyword evidence="1" id="KW-0812">Transmembrane</keyword>
<dbReference type="AlphaFoldDB" id="A0A5B8XGG6"/>
<feature type="transmembrane region" description="Helical" evidence="1">
    <location>
        <begin position="77"/>
        <end position="98"/>
    </location>
</feature>
<dbReference type="Pfam" id="PF04956">
    <property type="entry name" value="TrbC"/>
    <property type="match status" value="1"/>
</dbReference>
<keyword evidence="3" id="KW-1185">Reference proteome</keyword>
<keyword evidence="1" id="KW-1133">Transmembrane helix</keyword>
<evidence type="ECO:0000313" key="2">
    <source>
        <dbReference type="EMBL" id="QED23935.1"/>
    </source>
</evidence>
<protein>
    <submittedName>
        <fullName evidence="2">TrbC/VirB2 family protein</fullName>
    </submittedName>
</protein>
<sequence>MCFCIMFTTSAKSAISELTSDERSQNVKDARLAETNDIARVLCNIVNQVKFITGPLFGIVIAVAGIGVIQGKVQPYLIIWITIAGFIIYGAAVVVEFLSMGKIKDGCSCYTKVPKITFIDANGVKQTVMQDLKLDKNCNSTDANIPVN</sequence>
<evidence type="ECO:0000256" key="1">
    <source>
        <dbReference type="SAM" id="Phobius"/>
    </source>
</evidence>
<organism evidence="2 3">
    <name type="scientific">Candidatus Deianiraea vastatrix</name>
    <dbReference type="NCBI Taxonomy" id="2163644"/>
    <lineage>
        <taxon>Bacteria</taxon>
        <taxon>Pseudomonadati</taxon>
        <taxon>Pseudomonadota</taxon>
        <taxon>Alphaproteobacteria</taxon>
        <taxon>Rickettsiales</taxon>
        <taxon>Candidatus Deianiraeaceae</taxon>
        <taxon>Candidatus Deianiraea</taxon>
    </lineage>
</organism>
<accession>A0A5B8XGG6</accession>
<dbReference type="Proteomes" id="UP000321934">
    <property type="component" value="Chromosome"/>
</dbReference>
<feature type="transmembrane region" description="Helical" evidence="1">
    <location>
        <begin position="51"/>
        <end position="71"/>
    </location>
</feature>
<dbReference type="InterPro" id="IPR007039">
    <property type="entry name" value="TrbC/VirB2"/>
</dbReference>
<reference evidence="2 3" key="1">
    <citation type="journal article" date="2019" name="ISME J.">
        <title>Deianiraea, an extracellular bacterium associated with the ciliate Paramecium, suggests an alternative scenario for the evolution of Rickettsiales.</title>
        <authorList>
            <person name="Castelli M."/>
            <person name="Sabaneyeva E."/>
            <person name="Lanzoni O."/>
            <person name="Lebedeva N."/>
            <person name="Floriano A.M."/>
            <person name="Gaiarsa S."/>
            <person name="Benken K."/>
            <person name="Modeo L."/>
            <person name="Bandi C."/>
            <person name="Potekhin A."/>
            <person name="Sassera D."/>
            <person name="Petroni G."/>
        </authorList>
    </citation>
    <scope>NUCLEOTIDE SEQUENCE [LARGE SCALE GENOMIC DNA]</scope>
    <source>
        <strain evidence="2">CyL4-1</strain>
    </source>
</reference>
<proteinExistence type="predicted"/>